<dbReference type="OrthoDB" id="9814966at2"/>
<dbReference type="PANTHER" id="PTHR37017:SF11">
    <property type="entry name" value="ESTERASE_LIPASE_THIOESTERASE DOMAIN-CONTAINING PROTEIN"/>
    <property type="match status" value="1"/>
</dbReference>
<dbReference type="EMBL" id="OBEG01000001">
    <property type="protein sequence ID" value="SNY78058.1"/>
    <property type="molecule type" value="Genomic_DNA"/>
</dbReference>
<dbReference type="InterPro" id="IPR029058">
    <property type="entry name" value="AB_hydrolase_fold"/>
</dbReference>
<dbReference type="RefSeq" id="WP_097243954.1">
    <property type="nucleotide sequence ID" value="NZ_JAMTCW010000005.1"/>
</dbReference>
<sequence length="240" mass="24900">MSIEKSSPTVVLVHGAFADSSSWNGVAERLRAAGISVIAAANPLRGLDSDAAYIASVLDSIDGDCVLVGHSYGGSVITVAAAGKPNVTALVYIAAFIPDIGENALELTDKFPGSTLGPTTRPATYPLPDGSTGTELYIRQDAFHTQFAADTPAATGELMGITQRPVALAALQEGASATAWRDLPTYALLTTEDKNIPIEAQRNMAERANATTVEVTASHAVAVSRPADVAELVMRAAARH</sequence>
<evidence type="ECO:0000313" key="2">
    <source>
        <dbReference type="EMBL" id="SNY78058.1"/>
    </source>
</evidence>
<evidence type="ECO:0000313" key="3">
    <source>
        <dbReference type="Proteomes" id="UP000219565"/>
    </source>
</evidence>
<gene>
    <name evidence="2" type="ORF">SAMN04244553_1174</name>
</gene>
<evidence type="ECO:0000259" key="1">
    <source>
        <dbReference type="Pfam" id="PF12697"/>
    </source>
</evidence>
<dbReference type="PANTHER" id="PTHR37017">
    <property type="entry name" value="AB HYDROLASE-1 DOMAIN-CONTAINING PROTEIN-RELATED"/>
    <property type="match status" value="1"/>
</dbReference>
<dbReference type="Gene3D" id="3.40.50.1820">
    <property type="entry name" value="alpha/beta hydrolase"/>
    <property type="match status" value="1"/>
</dbReference>
<dbReference type="SUPFAM" id="SSF53474">
    <property type="entry name" value="alpha/beta-Hydrolases"/>
    <property type="match status" value="1"/>
</dbReference>
<protein>
    <submittedName>
        <fullName evidence="2">Pimeloyl-ACP methyl ester carboxylesterase</fullName>
    </submittedName>
</protein>
<keyword evidence="3" id="KW-1185">Reference proteome</keyword>
<name>A0A285KZF4_9NOCA</name>
<accession>A0A285KZF4</accession>
<dbReference type="Proteomes" id="UP000219565">
    <property type="component" value="Unassembled WGS sequence"/>
</dbReference>
<dbReference type="STRING" id="1379680.GCA_001612615_02382"/>
<dbReference type="Pfam" id="PF12697">
    <property type="entry name" value="Abhydrolase_6"/>
    <property type="match status" value="1"/>
</dbReference>
<dbReference type="AlphaFoldDB" id="A0A285KZF4"/>
<dbReference type="InterPro" id="IPR052897">
    <property type="entry name" value="Sec-Metab_Biosynth_Hydrolase"/>
</dbReference>
<dbReference type="GO" id="GO:0003824">
    <property type="term" value="F:catalytic activity"/>
    <property type="evidence" value="ECO:0007669"/>
    <property type="project" value="UniProtKB-ARBA"/>
</dbReference>
<feature type="domain" description="AB hydrolase-1" evidence="1">
    <location>
        <begin position="10"/>
        <end position="231"/>
    </location>
</feature>
<reference evidence="2 3" key="1">
    <citation type="submission" date="2017-09" db="EMBL/GenBank/DDBJ databases">
        <authorList>
            <person name="Ehlers B."/>
            <person name="Leendertz F.H."/>
        </authorList>
    </citation>
    <scope>NUCLEOTIDE SEQUENCE [LARGE SCALE GENOMIC DNA]</scope>
    <source>
        <strain evidence="2 3">DSM 45537</strain>
    </source>
</reference>
<proteinExistence type="predicted"/>
<organism evidence="2 3">
    <name type="scientific">Nocardia amikacinitolerans</name>
    <dbReference type="NCBI Taxonomy" id="756689"/>
    <lineage>
        <taxon>Bacteria</taxon>
        <taxon>Bacillati</taxon>
        <taxon>Actinomycetota</taxon>
        <taxon>Actinomycetes</taxon>
        <taxon>Mycobacteriales</taxon>
        <taxon>Nocardiaceae</taxon>
        <taxon>Nocardia</taxon>
    </lineage>
</organism>
<dbReference type="InterPro" id="IPR000073">
    <property type="entry name" value="AB_hydrolase_1"/>
</dbReference>